<gene>
    <name evidence="10" type="ORF">HK439_00290</name>
</gene>
<sequence length="417" mass="46732">MSEVQIENGGDIDWWSILSDQTFLENPYPELHRLQALGPVHLDRSNGIYFILGHKAFSKAAKSSALGRDTRNWTNGWNTEDYRAHDPVGYRLFSEFQPQMINNDGDIHRRMRKVYEPAFRAQAMTSMVSLIEEEAGALLKAMPDRGEVDFIEAFAGPLPLRVLCKLFDIPESLDETIARWSASLIRIGDILMTPEQKVEAMEALGEFKTFLREQISTRKNRDEDNLMGLAIEAHKDGTLDEEETLTNLVSMLVAGHETTVTLIGNGMLLLMRNPDEMARLRKDPELMRTAIEEFLRVEPGGNMILRIALEDVEVEGTLIPKGSPVIGLIGAINRDPVRFERPDELDIGRPANAQFTFGGGAHFCIGAPLARLEAQIAFSAVLDKYGTIELAGKPEWRLDRMNARGLGHLPLRVERAA</sequence>
<reference evidence="10" key="1">
    <citation type="submission" date="2020-05" db="EMBL/GenBank/DDBJ databases">
        <title>Identification of trans-AT polyketide cluster in two marine bacteria, producers of a novel glutaramide-containing polyketide sesbanimide D and analogs.</title>
        <authorList>
            <person name="Kacar D."/>
            <person name="Rodriguez P."/>
            <person name="Canedo L."/>
            <person name="Gonzalez E."/>
            <person name="Galan B."/>
            <person name="De La Calle F."/>
            <person name="Garcia J.L."/>
        </authorList>
    </citation>
    <scope>NUCLEOTIDE SEQUENCE</scope>
    <source>
        <strain evidence="10">PHM038</strain>
    </source>
</reference>
<dbReference type="RefSeq" id="WP_190289368.1">
    <property type="nucleotide sequence ID" value="NZ_JABFCZ010000001.1"/>
</dbReference>
<dbReference type="CDD" id="cd20625">
    <property type="entry name" value="CYP164-like"/>
    <property type="match status" value="1"/>
</dbReference>
<dbReference type="GO" id="GO:0020037">
    <property type="term" value="F:heme binding"/>
    <property type="evidence" value="ECO:0007669"/>
    <property type="project" value="InterPro"/>
</dbReference>
<organism evidence="10 11">
    <name type="scientific">Roseibium aggregatum</name>
    <dbReference type="NCBI Taxonomy" id="187304"/>
    <lineage>
        <taxon>Bacteria</taxon>
        <taxon>Pseudomonadati</taxon>
        <taxon>Pseudomonadota</taxon>
        <taxon>Alphaproteobacteria</taxon>
        <taxon>Hyphomicrobiales</taxon>
        <taxon>Stappiaceae</taxon>
        <taxon>Roseibium</taxon>
    </lineage>
</organism>
<evidence type="ECO:0000256" key="1">
    <source>
        <dbReference type="ARBA" id="ARBA00001971"/>
    </source>
</evidence>
<evidence type="ECO:0000313" key="11">
    <source>
        <dbReference type="Proteomes" id="UP000598467"/>
    </source>
</evidence>
<name>A0A926S4S5_9HYPH</name>
<dbReference type="PANTHER" id="PTHR46696:SF1">
    <property type="entry name" value="CYTOCHROME P450 YJIB-RELATED"/>
    <property type="match status" value="1"/>
</dbReference>
<dbReference type="InterPro" id="IPR036396">
    <property type="entry name" value="Cyt_P450_sf"/>
</dbReference>
<dbReference type="GO" id="GO:0016705">
    <property type="term" value="F:oxidoreductase activity, acting on paired donors, with incorporation or reduction of molecular oxygen"/>
    <property type="evidence" value="ECO:0007669"/>
    <property type="project" value="InterPro"/>
</dbReference>
<dbReference type="SUPFAM" id="SSF48264">
    <property type="entry name" value="Cytochrome P450"/>
    <property type="match status" value="1"/>
</dbReference>
<comment type="function">
    <text evidence="8">Cytochromes P450 are a group of heme-thiolate monooxygenases. They oxidize a variety of structurally unrelated compounds, including steroids, fatty acids, and xenobiotics.</text>
</comment>
<keyword evidence="6 9" id="KW-0408">Iron</keyword>
<keyword evidence="7 9" id="KW-0503">Monooxygenase</keyword>
<evidence type="ECO:0000256" key="6">
    <source>
        <dbReference type="ARBA" id="ARBA00023004"/>
    </source>
</evidence>
<comment type="caution">
    <text evidence="10">The sequence shown here is derived from an EMBL/GenBank/DDBJ whole genome shotgun (WGS) entry which is preliminary data.</text>
</comment>
<keyword evidence="3 9" id="KW-0349">Heme</keyword>
<keyword evidence="5 9" id="KW-0560">Oxidoreductase</keyword>
<evidence type="ECO:0000256" key="3">
    <source>
        <dbReference type="ARBA" id="ARBA00022617"/>
    </source>
</evidence>
<evidence type="ECO:0000256" key="9">
    <source>
        <dbReference type="RuleBase" id="RU000461"/>
    </source>
</evidence>
<evidence type="ECO:0000256" key="5">
    <source>
        <dbReference type="ARBA" id="ARBA00023002"/>
    </source>
</evidence>
<accession>A0A926S4S5</accession>
<proteinExistence type="inferred from homology"/>
<dbReference type="GO" id="GO:0004497">
    <property type="term" value="F:monooxygenase activity"/>
    <property type="evidence" value="ECO:0007669"/>
    <property type="project" value="UniProtKB-KW"/>
</dbReference>
<dbReference type="InterPro" id="IPR002397">
    <property type="entry name" value="Cyt_P450_B"/>
</dbReference>
<dbReference type="InterPro" id="IPR017972">
    <property type="entry name" value="Cyt_P450_CS"/>
</dbReference>
<dbReference type="InterPro" id="IPR001128">
    <property type="entry name" value="Cyt_P450"/>
</dbReference>
<dbReference type="GO" id="GO:0005506">
    <property type="term" value="F:iron ion binding"/>
    <property type="evidence" value="ECO:0007669"/>
    <property type="project" value="InterPro"/>
</dbReference>
<evidence type="ECO:0000256" key="4">
    <source>
        <dbReference type="ARBA" id="ARBA00022723"/>
    </source>
</evidence>
<protein>
    <submittedName>
        <fullName evidence="10">Cytochrome P450</fullName>
    </submittedName>
</protein>
<dbReference type="PRINTS" id="PR00359">
    <property type="entry name" value="BP450"/>
</dbReference>
<dbReference type="PANTHER" id="PTHR46696">
    <property type="entry name" value="P450, PUTATIVE (EUROFUNG)-RELATED"/>
    <property type="match status" value="1"/>
</dbReference>
<evidence type="ECO:0000256" key="8">
    <source>
        <dbReference type="ARBA" id="ARBA00043906"/>
    </source>
</evidence>
<evidence type="ECO:0000256" key="7">
    <source>
        <dbReference type="ARBA" id="ARBA00023033"/>
    </source>
</evidence>
<dbReference type="Gene3D" id="1.10.630.10">
    <property type="entry name" value="Cytochrome P450"/>
    <property type="match status" value="1"/>
</dbReference>
<evidence type="ECO:0000313" key="10">
    <source>
        <dbReference type="EMBL" id="MBD1544687.1"/>
    </source>
</evidence>
<dbReference type="PRINTS" id="PR00385">
    <property type="entry name" value="P450"/>
</dbReference>
<dbReference type="PROSITE" id="PS00086">
    <property type="entry name" value="CYTOCHROME_P450"/>
    <property type="match status" value="1"/>
</dbReference>
<dbReference type="EMBL" id="JABFCZ010000001">
    <property type="protein sequence ID" value="MBD1544687.1"/>
    <property type="molecule type" value="Genomic_DNA"/>
</dbReference>
<dbReference type="AlphaFoldDB" id="A0A926S4S5"/>
<dbReference type="FunFam" id="1.10.630.10:FF:000018">
    <property type="entry name" value="Cytochrome P450 monooxygenase"/>
    <property type="match status" value="1"/>
</dbReference>
<comment type="cofactor">
    <cofactor evidence="1">
        <name>heme</name>
        <dbReference type="ChEBI" id="CHEBI:30413"/>
    </cofactor>
</comment>
<dbReference type="Pfam" id="PF00067">
    <property type="entry name" value="p450"/>
    <property type="match status" value="1"/>
</dbReference>
<comment type="similarity">
    <text evidence="2 9">Belongs to the cytochrome P450 family.</text>
</comment>
<dbReference type="Proteomes" id="UP000598467">
    <property type="component" value="Unassembled WGS sequence"/>
</dbReference>
<evidence type="ECO:0000256" key="2">
    <source>
        <dbReference type="ARBA" id="ARBA00010617"/>
    </source>
</evidence>
<keyword evidence="4 9" id="KW-0479">Metal-binding</keyword>